<dbReference type="InterPro" id="IPR003731">
    <property type="entry name" value="Di-Nase_FeMo-co_biosynth"/>
</dbReference>
<gene>
    <name evidence="3" type="ORF">A2527_01430</name>
</gene>
<dbReference type="InterPro" id="IPR051840">
    <property type="entry name" value="NifX/NifY_domain"/>
</dbReference>
<dbReference type="InterPro" id="IPR036105">
    <property type="entry name" value="DiNase_FeMo-co_biosyn_sf"/>
</dbReference>
<comment type="caution">
    <text evidence="3">The sequence shown here is derived from an EMBL/GenBank/DDBJ whole genome shotgun (WGS) entry which is preliminary data.</text>
</comment>
<evidence type="ECO:0000256" key="1">
    <source>
        <dbReference type="ARBA" id="ARBA00023231"/>
    </source>
</evidence>
<organism evidence="3 4">
    <name type="scientific">Candidatus Lambdaproteobacteria bacterium RIFOXYD2_FULL_50_16</name>
    <dbReference type="NCBI Taxonomy" id="1817772"/>
    <lineage>
        <taxon>Bacteria</taxon>
        <taxon>Pseudomonadati</taxon>
        <taxon>Pseudomonadota</taxon>
        <taxon>Candidatus Lambdaproteobacteria</taxon>
    </lineage>
</organism>
<evidence type="ECO:0000259" key="2">
    <source>
        <dbReference type="Pfam" id="PF02579"/>
    </source>
</evidence>
<dbReference type="PANTHER" id="PTHR33937">
    <property type="entry name" value="IRON-MOLYBDENUM PROTEIN-RELATED-RELATED"/>
    <property type="match status" value="1"/>
</dbReference>
<dbReference type="PANTHER" id="PTHR33937:SF1">
    <property type="entry name" value="IRON-MOLIBDENUM COFACTOR PROCESSING PROTEIN"/>
    <property type="match status" value="1"/>
</dbReference>
<evidence type="ECO:0000313" key="4">
    <source>
        <dbReference type="Proteomes" id="UP000178449"/>
    </source>
</evidence>
<accession>A0A1F6G8R2</accession>
<dbReference type="Gene3D" id="3.30.420.130">
    <property type="entry name" value="Dinitrogenase iron-molybdenum cofactor biosynthesis domain"/>
    <property type="match status" value="1"/>
</dbReference>
<sequence length="154" mass="17190">MKVKAQILAPEAPPGALRIAFASTDDLRVTDHFGKGLVFYLYDVFASGWKKAGKIVFTPEEGDQKEHGDKNFAKVEALKTCHIVYSAAIGGPVAAKLTQQKIQPLVIKEQDLIEELLKQFKEMLSGNCPPWVKKILGQNDPNRFDAFEDEEEDE</sequence>
<evidence type="ECO:0000313" key="3">
    <source>
        <dbReference type="EMBL" id="OGG94496.1"/>
    </source>
</evidence>
<dbReference type="AlphaFoldDB" id="A0A1F6G8R2"/>
<dbReference type="Pfam" id="PF02579">
    <property type="entry name" value="Nitro_FeMo-Co"/>
    <property type="match status" value="1"/>
</dbReference>
<name>A0A1F6G8R2_9PROT</name>
<dbReference type="STRING" id="1817772.A2527_01430"/>
<feature type="domain" description="Dinitrogenase iron-molybdenum cofactor biosynthesis" evidence="2">
    <location>
        <begin position="26"/>
        <end position="121"/>
    </location>
</feature>
<protein>
    <recommendedName>
        <fullName evidence="2">Dinitrogenase iron-molybdenum cofactor biosynthesis domain-containing protein</fullName>
    </recommendedName>
</protein>
<dbReference type="EMBL" id="MFNE01000038">
    <property type="protein sequence ID" value="OGG94496.1"/>
    <property type="molecule type" value="Genomic_DNA"/>
</dbReference>
<reference evidence="3 4" key="1">
    <citation type="journal article" date="2016" name="Nat. Commun.">
        <title>Thousands of microbial genomes shed light on interconnected biogeochemical processes in an aquifer system.</title>
        <authorList>
            <person name="Anantharaman K."/>
            <person name="Brown C.T."/>
            <person name="Hug L.A."/>
            <person name="Sharon I."/>
            <person name="Castelle C.J."/>
            <person name="Probst A.J."/>
            <person name="Thomas B.C."/>
            <person name="Singh A."/>
            <person name="Wilkins M.J."/>
            <person name="Karaoz U."/>
            <person name="Brodie E.L."/>
            <person name="Williams K.H."/>
            <person name="Hubbard S.S."/>
            <person name="Banfield J.F."/>
        </authorList>
    </citation>
    <scope>NUCLEOTIDE SEQUENCE [LARGE SCALE GENOMIC DNA]</scope>
</reference>
<dbReference type="SUPFAM" id="SSF53146">
    <property type="entry name" value="Nitrogenase accessory factor-like"/>
    <property type="match status" value="1"/>
</dbReference>
<dbReference type="Proteomes" id="UP000178449">
    <property type="component" value="Unassembled WGS sequence"/>
</dbReference>
<keyword evidence="1" id="KW-0535">Nitrogen fixation</keyword>
<proteinExistence type="predicted"/>